<sequence>MSATALNRVVLIGGSEQDGLALSAILDGWAEEFEQFASEDWLAATVFPESVGAILVAVDGSAEAALACCATLKDGPSTAGLPVAIVTKGMPDRALRLLSLRAGADDVFSLDDDDAVIGARTAALLRLKVLQDEVAPNQLGETGADEALHVLIFAEEASARKSLLQILQAVATTTATDNPQDVLFRAARVDHDLIIVHGGANADAAFRLCGQLRCVPANRFVPLLALFERDAWPLSERMSCRTADDCLIWPASSEELTLRVLLQARRKRFLTALERSVSEVVPSGQALDPETGLSDRVAFAHLLQRAQRYVQRVEEPLHLGLFQLSGMFDHASVERTVAAIRTHLAGRDVASRLDEGIFAVLMPDRKPQEAQALVEAMKQDMLQGFQSLKGRYFAGQAASRRHDLPVLDVRVVVKDIAQHKFTG</sequence>
<dbReference type="Gene3D" id="3.30.70.270">
    <property type="match status" value="1"/>
</dbReference>
<proteinExistence type="predicted"/>
<gene>
    <name evidence="1" type="ORF">FJU08_14160</name>
</gene>
<dbReference type="SUPFAM" id="SSF55073">
    <property type="entry name" value="Nucleotide cyclase"/>
    <property type="match status" value="1"/>
</dbReference>
<dbReference type="Gene3D" id="3.40.50.2300">
    <property type="match status" value="1"/>
</dbReference>
<dbReference type="OrthoDB" id="7915368at2"/>
<dbReference type="SUPFAM" id="SSF52172">
    <property type="entry name" value="CheY-like"/>
    <property type="match status" value="1"/>
</dbReference>
<comment type="caution">
    <text evidence="1">The sequence shown here is derived from an EMBL/GenBank/DDBJ whole genome shotgun (WGS) entry which is preliminary data.</text>
</comment>
<evidence type="ECO:0000313" key="2">
    <source>
        <dbReference type="Proteomes" id="UP000318801"/>
    </source>
</evidence>
<dbReference type="EMBL" id="VHLG01000009">
    <property type="protein sequence ID" value="TPW29473.1"/>
    <property type="molecule type" value="Genomic_DNA"/>
</dbReference>
<dbReference type="RefSeq" id="WP_141149669.1">
    <property type="nucleotide sequence ID" value="NZ_VHLG01000009.1"/>
</dbReference>
<dbReference type="InterPro" id="IPR029787">
    <property type="entry name" value="Nucleotide_cyclase"/>
</dbReference>
<protein>
    <recommendedName>
        <fullName evidence="3">GGDEF domain-containing protein</fullName>
    </recommendedName>
</protein>
<dbReference type="AlphaFoldDB" id="A0A506U524"/>
<name>A0A506U524_9HYPH</name>
<dbReference type="Proteomes" id="UP000318801">
    <property type="component" value="Unassembled WGS sequence"/>
</dbReference>
<dbReference type="InterPro" id="IPR011006">
    <property type="entry name" value="CheY-like_superfamily"/>
</dbReference>
<evidence type="ECO:0000313" key="1">
    <source>
        <dbReference type="EMBL" id="TPW29473.1"/>
    </source>
</evidence>
<reference evidence="1 2" key="1">
    <citation type="submission" date="2019-06" db="EMBL/GenBank/DDBJ databases">
        <authorList>
            <person name="Li M."/>
        </authorList>
    </citation>
    <scope>NUCLEOTIDE SEQUENCE [LARGE SCALE GENOMIC DNA]</scope>
    <source>
        <strain evidence="1 2">BGMRC2036</strain>
    </source>
</reference>
<keyword evidence="2" id="KW-1185">Reference proteome</keyword>
<evidence type="ECO:0008006" key="3">
    <source>
        <dbReference type="Google" id="ProtNLM"/>
    </source>
</evidence>
<dbReference type="InterPro" id="IPR043128">
    <property type="entry name" value="Rev_trsase/Diguanyl_cyclase"/>
</dbReference>
<organism evidence="1 2">
    <name type="scientific">Martelella alba</name>
    <dbReference type="NCBI Taxonomy" id="2590451"/>
    <lineage>
        <taxon>Bacteria</taxon>
        <taxon>Pseudomonadati</taxon>
        <taxon>Pseudomonadota</taxon>
        <taxon>Alphaproteobacteria</taxon>
        <taxon>Hyphomicrobiales</taxon>
        <taxon>Aurantimonadaceae</taxon>
        <taxon>Martelella</taxon>
    </lineage>
</organism>
<accession>A0A506U524</accession>